<sequence length="429" mass="45895">MKRAAAFVTLILCTTVACGEGGGGGGGDAGQAAAKRGPINVWLSNNPEEVTWGKAMADAWNTAHADQKISVQEIPAGKTSEEVIGAAITAGNAPCLIFNTAPAAVPQFQKQGGLVPLNDFPDGASYVEARTGETAAQYKSPDGKYYQLPWKSNPVMIFYNKKLLKKAGVDPEKPPLATYDEFLATARKIVSSKAADAAIYPAPTSEFFQSWFDFYPLFAAESGGKQLVADGKAQFDSPEGQRVATFWKTLYDEGLAPKEKYNGDSFADGKAAMAIVGPWAVSVYGEKVDWGVAPVPTSTGRSAEEITTFSDAKNVAMYSACQNRATAWDVLKFATGQEQDGALLKATGQMPLRKDLPTTYADYFTGKPEYKTFAAQAARTVEVPNVPNSITIWQTFRDAYSSSVIFGKTPVADAFKAAREKIDTLAGQS</sequence>
<dbReference type="InterPro" id="IPR006059">
    <property type="entry name" value="SBP"/>
</dbReference>
<comment type="caution">
    <text evidence="5">The sequence shown here is derived from an EMBL/GenBank/DDBJ whole genome shotgun (WGS) entry which is preliminary data.</text>
</comment>
<dbReference type="AlphaFoldDB" id="A0A919QXL6"/>
<proteinExistence type="inferred from homology"/>
<evidence type="ECO:0000256" key="3">
    <source>
        <dbReference type="ARBA" id="ARBA00022729"/>
    </source>
</evidence>
<gene>
    <name evidence="5" type="ORF">Sru01_08240</name>
</gene>
<dbReference type="GO" id="GO:0055052">
    <property type="term" value="C:ATP-binding cassette (ABC) transporter complex, substrate-binding subunit-containing"/>
    <property type="evidence" value="ECO:0007669"/>
    <property type="project" value="TreeGrafter"/>
</dbReference>
<dbReference type="CDD" id="cd13585">
    <property type="entry name" value="PBP2_TMBP_like"/>
    <property type="match status" value="1"/>
</dbReference>
<keyword evidence="6" id="KW-1185">Reference proteome</keyword>
<organism evidence="5 6">
    <name type="scientific">Sphaerisporangium rufum</name>
    <dbReference type="NCBI Taxonomy" id="1381558"/>
    <lineage>
        <taxon>Bacteria</taxon>
        <taxon>Bacillati</taxon>
        <taxon>Actinomycetota</taxon>
        <taxon>Actinomycetes</taxon>
        <taxon>Streptosporangiales</taxon>
        <taxon>Streptosporangiaceae</taxon>
        <taxon>Sphaerisporangium</taxon>
    </lineage>
</organism>
<dbReference type="PANTHER" id="PTHR30061:SF50">
    <property type="entry name" value="MALTOSE_MALTODEXTRIN-BINDING PERIPLASMIC PROTEIN"/>
    <property type="match status" value="1"/>
</dbReference>
<dbReference type="Pfam" id="PF01547">
    <property type="entry name" value="SBP_bac_1"/>
    <property type="match status" value="1"/>
</dbReference>
<dbReference type="GO" id="GO:0015768">
    <property type="term" value="P:maltose transport"/>
    <property type="evidence" value="ECO:0007669"/>
    <property type="project" value="TreeGrafter"/>
</dbReference>
<dbReference type="PANTHER" id="PTHR30061">
    <property type="entry name" value="MALTOSE-BINDING PERIPLASMIC PROTEIN"/>
    <property type="match status" value="1"/>
</dbReference>
<evidence type="ECO:0000256" key="2">
    <source>
        <dbReference type="ARBA" id="ARBA00022448"/>
    </source>
</evidence>
<reference evidence="5" key="1">
    <citation type="submission" date="2021-01" db="EMBL/GenBank/DDBJ databases">
        <title>Whole genome shotgun sequence of Sphaerisporangium rufum NBRC 109079.</title>
        <authorList>
            <person name="Komaki H."/>
            <person name="Tamura T."/>
        </authorList>
    </citation>
    <scope>NUCLEOTIDE SEQUENCE</scope>
    <source>
        <strain evidence="5">NBRC 109079</strain>
    </source>
</reference>
<dbReference type="GO" id="GO:1901982">
    <property type="term" value="F:maltose binding"/>
    <property type="evidence" value="ECO:0007669"/>
    <property type="project" value="TreeGrafter"/>
</dbReference>
<comment type="similarity">
    <text evidence="1">Belongs to the bacterial solute-binding protein 1 family.</text>
</comment>
<accession>A0A919QXL6</accession>
<dbReference type="GO" id="GO:0042956">
    <property type="term" value="P:maltodextrin transmembrane transport"/>
    <property type="evidence" value="ECO:0007669"/>
    <property type="project" value="TreeGrafter"/>
</dbReference>
<name>A0A919QXL6_9ACTN</name>
<evidence type="ECO:0000256" key="4">
    <source>
        <dbReference type="SAM" id="SignalP"/>
    </source>
</evidence>
<dbReference type="Gene3D" id="3.40.190.10">
    <property type="entry name" value="Periplasmic binding protein-like II"/>
    <property type="match status" value="2"/>
</dbReference>
<dbReference type="SUPFAM" id="SSF53850">
    <property type="entry name" value="Periplasmic binding protein-like II"/>
    <property type="match status" value="1"/>
</dbReference>
<dbReference type="EMBL" id="BOOU01000012">
    <property type="protein sequence ID" value="GII75842.1"/>
    <property type="molecule type" value="Genomic_DNA"/>
</dbReference>
<dbReference type="Proteomes" id="UP000655287">
    <property type="component" value="Unassembled WGS sequence"/>
</dbReference>
<dbReference type="RefSeq" id="WP_203982486.1">
    <property type="nucleotide sequence ID" value="NZ_BOOU01000012.1"/>
</dbReference>
<evidence type="ECO:0000256" key="1">
    <source>
        <dbReference type="ARBA" id="ARBA00008520"/>
    </source>
</evidence>
<evidence type="ECO:0000313" key="5">
    <source>
        <dbReference type="EMBL" id="GII75842.1"/>
    </source>
</evidence>
<feature type="chain" id="PRO_5037505845" evidence="4">
    <location>
        <begin position="20"/>
        <end position="429"/>
    </location>
</feature>
<dbReference type="PROSITE" id="PS51257">
    <property type="entry name" value="PROKAR_LIPOPROTEIN"/>
    <property type="match status" value="1"/>
</dbReference>
<feature type="signal peptide" evidence="4">
    <location>
        <begin position="1"/>
        <end position="19"/>
    </location>
</feature>
<protein>
    <submittedName>
        <fullName evidence="5">Sugar ABC transporter substrate-binding protein</fullName>
    </submittedName>
</protein>
<keyword evidence="3 4" id="KW-0732">Signal</keyword>
<evidence type="ECO:0000313" key="6">
    <source>
        <dbReference type="Proteomes" id="UP000655287"/>
    </source>
</evidence>
<keyword evidence="2" id="KW-0813">Transport</keyword>